<evidence type="ECO:0000256" key="4">
    <source>
        <dbReference type="ARBA" id="ARBA00022806"/>
    </source>
</evidence>
<dbReference type="Gene3D" id="1.10.150.20">
    <property type="entry name" value="5' to 3' exonuclease, C-terminal subdomain"/>
    <property type="match status" value="1"/>
</dbReference>
<sequence length="750" mass="82291">MSGWVPSCSRRFSALLRSTSRCSRAQSSGWLTKRAGRVLPAILEHFGIAELYPPQVEAIPLVERGESLLLAVPTAAGKTLVAYLALLRAAAAGRRGMYLVPLRALAWEKVEELRALTKAVLPQARVGVSVGDYDRTRGLGDCDIIVATSERADSLLRHSPDWLPQVGCLVADEVHLLNDSNRGPTLEVTLTRFRELVPDLQIVALSATVSNAAEIAEWLGAVLVSSDFRPVPLARGICTDTQLVWEAGARQVLPRTGAEGLVQQRLPDQSLVFVSTRRGAEAQAKRLAPITELALSPAEREALAEAADALEAGADEATSFDRGLAQLLRRGVAFHHAGLTNRHRKLVEAQFRERRLKALVATPTLAAGVNLPARRVIVRDLKRWEASFQSNQPLPVLEVLQMLGRAGRPGYDAEGEGVLMTKDVTQAEEAEAAYFRGEPEPVVSRLGAEPALRTHLLALIAAGAASDREALHSFLDRTLFGAQGELWRTQHRLNRVLEFLREEGLITMTGAAPGEFAPASETQREGFAATDFGRRVAQLYVDPLTGVTIRRALESGVPPNPLGLLHMVARTPDIHSLYVRKQEMETYLVRMMNAEGELMLPTPEDQVEMEFYLWDLKTALLLQDWSEEMPEEELLKRYSTTPGDIRAKVDVAEWLLYAATELARLLAPEAVTELEQLRTRVAHGVRRELLPLLALPGVGRIRARALFNHGFAAPDAFTSATKAELARVPGIGPRLAEQLAGRREPEQTTL</sequence>
<dbReference type="Gene3D" id="3.40.50.300">
    <property type="entry name" value="P-loop containing nucleotide triphosphate hydrolases"/>
    <property type="match status" value="2"/>
</dbReference>
<feature type="binding site" evidence="10">
    <location>
        <position position="55"/>
    </location>
    <ligand>
        <name>ATP</name>
        <dbReference type="ChEBI" id="CHEBI:30616"/>
    </ligand>
</feature>
<dbReference type="GO" id="GO:0006281">
    <property type="term" value="P:DNA repair"/>
    <property type="evidence" value="ECO:0007669"/>
    <property type="project" value="UniProtKB-UniRule"/>
</dbReference>
<dbReference type="PROSITE" id="PS51192">
    <property type="entry name" value="HELICASE_ATP_BIND_1"/>
    <property type="match status" value="1"/>
</dbReference>
<comment type="catalytic activity">
    <reaction evidence="10">
        <text>ATP + H2O = ADP + phosphate + H(+)</text>
        <dbReference type="Rhea" id="RHEA:13065"/>
        <dbReference type="ChEBI" id="CHEBI:15377"/>
        <dbReference type="ChEBI" id="CHEBI:15378"/>
        <dbReference type="ChEBI" id="CHEBI:30616"/>
        <dbReference type="ChEBI" id="CHEBI:43474"/>
        <dbReference type="ChEBI" id="CHEBI:456216"/>
        <dbReference type="EC" id="5.6.2.4"/>
    </reaction>
</comment>
<dbReference type="InterPro" id="IPR048772">
    <property type="entry name" value="Hel308-like_dom4"/>
</dbReference>
<evidence type="ECO:0000313" key="13">
    <source>
        <dbReference type="EMBL" id="HIG63960.1"/>
    </source>
</evidence>
<keyword evidence="1 10" id="KW-0547">Nucleotide-binding</keyword>
<evidence type="ECO:0000256" key="3">
    <source>
        <dbReference type="ARBA" id="ARBA00022801"/>
    </source>
</evidence>
<comment type="function">
    <text evidence="10">DNA-dependent ATPase and 3'-5' DNA helicase that may be involved in repair of stalled replication forks.</text>
</comment>
<dbReference type="InterPro" id="IPR036390">
    <property type="entry name" value="WH_DNA-bd_sf"/>
</dbReference>
<evidence type="ECO:0000256" key="9">
    <source>
        <dbReference type="ARBA" id="ARBA00034617"/>
    </source>
</evidence>
<keyword evidence="2 10" id="KW-0227">DNA damage</keyword>
<keyword evidence="5 10" id="KW-0067">ATP-binding</keyword>
<dbReference type="SUPFAM" id="SSF52540">
    <property type="entry name" value="P-loop containing nucleoside triphosphate hydrolases"/>
    <property type="match status" value="2"/>
</dbReference>
<proteinExistence type="inferred from homology"/>
<dbReference type="HAMAP" id="MF_00442">
    <property type="entry name" value="Helicase_Hel308"/>
    <property type="match status" value="1"/>
</dbReference>
<dbReference type="InterPro" id="IPR001650">
    <property type="entry name" value="Helicase_C-like"/>
</dbReference>
<keyword evidence="7 10" id="KW-0234">DNA repair</keyword>
<dbReference type="AlphaFoldDB" id="A0A7C7ZGS1"/>
<evidence type="ECO:0000256" key="10">
    <source>
        <dbReference type="HAMAP-Rule" id="MF_00442"/>
    </source>
</evidence>
<evidence type="ECO:0000256" key="1">
    <source>
        <dbReference type="ARBA" id="ARBA00022741"/>
    </source>
</evidence>
<dbReference type="Gene3D" id="1.10.3380.30">
    <property type="match status" value="1"/>
</dbReference>
<dbReference type="Pfam" id="PF14520">
    <property type="entry name" value="HHH_5"/>
    <property type="match status" value="1"/>
</dbReference>
<evidence type="ECO:0000259" key="11">
    <source>
        <dbReference type="PROSITE" id="PS51192"/>
    </source>
</evidence>
<dbReference type="PROSITE" id="PS51194">
    <property type="entry name" value="HELICASE_CTER"/>
    <property type="match status" value="1"/>
</dbReference>
<dbReference type="InterPro" id="IPR011545">
    <property type="entry name" value="DEAD/DEAH_box_helicase_dom"/>
</dbReference>
<comment type="caution">
    <text evidence="13">The sequence shown here is derived from an EMBL/GenBank/DDBJ whole genome shotgun (WGS) entry which is preliminary data.</text>
</comment>
<comment type="catalytic activity">
    <reaction evidence="9 10">
        <text>Couples ATP hydrolysis with the unwinding of duplex DNA by translocating in the 3'-5' direction.</text>
        <dbReference type="EC" id="5.6.2.4"/>
    </reaction>
</comment>
<feature type="domain" description="Helicase C-terminal" evidence="12">
    <location>
        <begin position="248"/>
        <end position="460"/>
    </location>
</feature>
<dbReference type="InterPro" id="IPR014001">
    <property type="entry name" value="Helicase_ATP-bd"/>
</dbReference>
<name>A0A7C7ZGS1_9ARCH</name>
<dbReference type="Pfam" id="PF00270">
    <property type="entry name" value="DEAD"/>
    <property type="match status" value="1"/>
</dbReference>
<dbReference type="GO" id="GO:0016818">
    <property type="term" value="F:hydrolase activity, acting on acid anhydrides, in phosphorus-containing anhydrides"/>
    <property type="evidence" value="ECO:0007669"/>
    <property type="project" value="UniProtKB-UniRule"/>
</dbReference>
<dbReference type="SMART" id="SM00487">
    <property type="entry name" value="DEXDc"/>
    <property type="match status" value="1"/>
</dbReference>
<dbReference type="EMBL" id="DUAV01000034">
    <property type="protein sequence ID" value="HIG63960.1"/>
    <property type="molecule type" value="Genomic_DNA"/>
</dbReference>
<organism evidence="13 14">
    <name type="scientific">Marine Group III euryarchaeote</name>
    <dbReference type="NCBI Taxonomy" id="2173149"/>
    <lineage>
        <taxon>Archaea</taxon>
        <taxon>Methanobacteriati</taxon>
        <taxon>Thermoplasmatota</taxon>
        <taxon>Thermoplasmata</taxon>
        <taxon>Candidatus Thermoprofundales</taxon>
    </lineage>
</organism>
<evidence type="ECO:0000256" key="2">
    <source>
        <dbReference type="ARBA" id="ARBA00022763"/>
    </source>
</evidence>
<dbReference type="GO" id="GO:0043138">
    <property type="term" value="F:3'-5' DNA helicase activity"/>
    <property type="evidence" value="ECO:0007669"/>
    <property type="project" value="UniProtKB-UniRule"/>
</dbReference>
<dbReference type="InterPro" id="IPR027417">
    <property type="entry name" value="P-loop_NTPase"/>
</dbReference>
<comment type="similarity">
    <text evidence="10">Belongs to the helicase family. Hel308 subfamily.</text>
</comment>
<keyword evidence="3 10" id="KW-0378">Hydrolase</keyword>
<keyword evidence="8 10" id="KW-0413">Isomerase</keyword>
<dbReference type="Pfam" id="PF00271">
    <property type="entry name" value="Helicase_C"/>
    <property type="match status" value="1"/>
</dbReference>
<protein>
    <recommendedName>
        <fullName evidence="10">ATP-dependent DNA helicase Hel308</fullName>
        <ecNumber evidence="10">5.6.2.4</ecNumber>
    </recommendedName>
    <alternativeName>
        <fullName evidence="10">DNA 3'-5' helicase Hel308</fullName>
    </alternativeName>
</protein>
<feature type="domain" description="Helicase ATP-binding" evidence="11">
    <location>
        <begin position="59"/>
        <end position="227"/>
    </location>
</feature>
<keyword evidence="6 10" id="KW-0238">DNA-binding</keyword>
<dbReference type="PANTHER" id="PTHR47961:SF10">
    <property type="entry name" value="ATP-DEPENDENT DNA HELICASE HEL308"/>
    <property type="match status" value="1"/>
</dbReference>
<dbReference type="Pfam" id="PF21280">
    <property type="entry name" value="Helicase_dom4_arc"/>
    <property type="match status" value="1"/>
</dbReference>
<dbReference type="PANTHER" id="PTHR47961">
    <property type="entry name" value="DNA POLYMERASE THETA, PUTATIVE (AFU_ORTHOLOGUE AFUA_1G05260)-RELATED"/>
    <property type="match status" value="1"/>
</dbReference>
<dbReference type="InterPro" id="IPR003583">
    <property type="entry name" value="Hlx-hairpin-Hlx_DNA-bd_motif"/>
</dbReference>
<comment type="subunit">
    <text evidence="10">Monomer.</text>
</comment>
<evidence type="ECO:0000259" key="12">
    <source>
        <dbReference type="PROSITE" id="PS51194"/>
    </source>
</evidence>
<dbReference type="SMART" id="SM00490">
    <property type="entry name" value="HELICc"/>
    <property type="match status" value="1"/>
</dbReference>
<dbReference type="Proteomes" id="UP000589516">
    <property type="component" value="Unassembled WGS sequence"/>
</dbReference>
<dbReference type="InterPro" id="IPR022965">
    <property type="entry name" value="Helicase_Hel308"/>
</dbReference>
<evidence type="ECO:0000313" key="14">
    <source>
        <dbReference type="Proteomes" id="UP000589516"/>
    </source>
</evidence>
<dbReference type="SUPFAM" id="SSF46785">
    <property type="entry name" value="Winged helix' DNA-binding domain"/>
    <property type="match status" value="1"/>
</dbReference>
<evidence type="ECO:0000256" key="5">
    <source>
        <dbReference type="ARBA" id="ARBA00022840"/>
    </source>
</evidence>
<dbReference type="EC" id="5.6.2.4" evidence="10"/>
<dbReference type="SMART" id="SM00278">
    <property type="entry name" value="HhH1"/>
    <property type="match status" value="2"/>
</dbReference>
<dbReference type="SUPFAM" id="SSF158702">
    <property type="entry name" value="Sec63 N-terminal domain-like"/>
    <property type="match status" value="1"/>
</dbReference>
<accession>A0A7C7ZGS1</accession>
<gene>
    <name evidence="10" type="primary">hel308</name>
    <name evidence="13" type="ORF">EYQ16_05550</name>
</gene>
<dbReference type="CDD" id="cd18795">
    <property type="entry name" value="SF2_C_Ski2"/>
    <property type="match status" value="1"/>
</dbReference>
<evidence type="ECO:0000256" key="6">
    <source>
        <dbReference type="ARBA" id="ARBA00023125"/>
    </source>
</evidence>
<reference evidence="14" key="1">
    <citation type="journal article" date="2019" name="bioRxiv">
        <title>Genome diversification in globally distributed novel marine Proteobacteria is linked to environmental adaptation.</title>
        <authorList>
            <person name="Zhou Z."/>
            <person name="Tran P.Q."/>
            <person name="Kieft K."/>
            <person name="Anantharaman K."/>
        </authorList>
    </citation>
    <scope>NUCLEOTIDE SEQUENCE [LARGE SCALE GENOMIC DNA]</scope>
</reference>
<dbReference type="InterPro" id="IPR050474">
    <property type="entry name" value="Hel308_SKI2-like"/>
</dbReference>
<dbReference type="GO" id="GO:0003677">
    <property type="term" value="F:DNA binding"/>
    <property type="evidence" value="ECO:0007669"/>
    <property type="project" value="UniProtKB-UniRule"/>
</dbReference>
<keyword evidence="4 10" id="KW-0347">Helicase</keyword>
<evidence type="ECO:0000256" key="7">
    <source>
        <dbReference type="ARBA" id="ARBA00023204"/>
    </source>
</evidence>
<dbReference type="GO" id="GO:0005524">
    <property type="term" value="F:ATP binding"/>
    <property type="evidence" value="ECO:0007669"/>
    <property type="project" value="UniProtKB-UniRule"/>
</dbReference>
<evidence type="ECO:0000256" key="8">
    <source>
        <dbReference type="ARBA" id="ARBA00023235"/>
    </source>
</evidence>